<dbReference type="InterPro" id="IPR016047">
    <property type="entry name" value="M23ase_b-sheet_dom"/>
</dbReference>
<dbReference type="Gene3D" id="2.70.70.10">
    <property type="entry name" value="Glucose Permease (Domain IIA)"/>
    <property type="match status" value="1"/>
</dbReference>
<evidence type="ECO:0000313" key="7">
    <source>
        <dbReference type="Proteomes" id="UP001631949"/>
    </source>
</evidence>
<name>A0ABW9GXL3_9FIRM</name>
<organism evidence="6 7">
    <name type="scientific">Peptococcus simiae</name>
    <dbReference type="NCBI Taxonomy" id="1643805"/>
    <lineage>
        <taxon>Bacteria</taxon>
        <taxon>Bacillati</taxon>
        <taxon>Bacillota</taxon>
        <taxon>Clostridia</taxon>
        <taxon>Eubacteriales</taxon>
        <taxon>Peptococcaceae</taxon>
        <taxon>Peptococcus</taxon>
    </lineage>
</organism>
<reference evidence="6 7" key="1">
    <citation type="journal article" date="2016" name="Int. J. Syst. Evol. Microbiol.">
        <title>Peptococcus simiae sp. nov., isolated from rhesus macaque faeces and emended description of the genus Peptococcus.</title>
        <authorList>
            <person name="Shkoporov A.N."/>
            <person name="Efimov B.A."/>
            <person name="Kondova I."/>
            <person name="Ouwerling B."/>
            <person name="Chaplin A.V."/>
            <person name="Shcherbakova V.A."/>
            <person name="Langermans J.A.M."/>
        </authorList>
    </citation>
    <scope>NUCLEOTIDE SEQUENCE [LARGE SCALE GENOMIC DNA]</scope>
    <source>
        <strain evidence="6 7">M108</strain>
    </source>
</reference>
<proteinExistence type="predicted"/>
<feature type="signal peptide" evidence="3">
    <location>
        <begin position="1"/>
        <end position="28"/>
    </location>
</feature>
<dbReference type="SUPFAM" id="SSF51261">
    <property type="entry name" value="Duplicated hybrid motif"/>
    <property type="match status" value="1"/>
</dbReference>
<keyword evidence="6" id="KW-0378">Hydrolase</keyword>
<evidence type="ECO:0000259" key="4">
    <source>
        <dbReference type="Pfam" id="PF01551"/>
    </source>
</evidence>
<evidence type="ECO:0000313" key="6">
    <source>
        <dbReference type="EMBL" id="MFM9413225.1"/>
    </source>
</evidence>
<protein>
    <submittedName>
        <fullName evidence="6">Murein hydrolase activator EnvC family protein</fullName>
    </submittedName>
</protein>
<dbReference type="EMBL" id="JBJUVG010000002">
    <property type="protein sequence ID" value="MFM9413225.1"/>
    <property type="molecule type" value="Genomic_DNA"/>
</dbReference>
<gene>
    <name evidence="6" type="ORF">ACKQTC_02425</name>
</gene>
<dbReference type="RefSeq" id="WP_408976840.1">
    <property type="nucleotide sequence ID" value="NZ_JBJUVG010000002.1"/>
</dbReference>
<evidence type="ECO:0000256" key="2">
    <source>
        <dbReference type="SAM" id="Coils"/>
    </source>
</evidence>
<keyword evidence="7" id="KW-1185">Reference proteome</keyword>
<keyword evidence="1 3" id="KW-0732">Signal</keyword>
<dbReference type="Pfam" id="PF01551">
    <property type="entry name" value="Peptidase_M23"/>
    <property type="match status" value="1"/>
</dbReference>
<dbReference type="Proteomes" id="UP001631949">
    <property type="component" value="Unassembled WGS sequence"/>
</dbReference>
<dbReference type="Gene3D" id="6.10.250.3150">
    <property type="match status" value="1"/>
</dbReference>
<evidence type="ECO:0000256" key="1">
    <source>
        <dbReference type="ARBA" id="ARBA00022729"/>
    </source>
</evidence>
<evidence type="ECO:0000256" key="3">
    <source>
        <dbReference type="SAM" id="SignalP"/>
    </source>
</evidence>
<feature type="domain" description="M23ase beta-sheet core" evidence="4">
    <location>
        <begin position="311"/>
        <end position="405"/>
    </location>
</feature>
<sequence length="411" mass="44277">MHAAKKWIASCLMLTVAGGLLTPQAAQASSVQDLQNKKGHLEADIKAAKADRDKTAGNKRSNAQALEAIQTGISTTKQRIGILSDQLAVSEGRISAKEVEIAEKQKEFDARKATLNSRLVEIYKKGDNNFIEVLFQSEDFSDFLTRFEYMSLIAKKDQDLLREIAEMQKSLQAERSALQEEKSHYTALKAEQESHQAGLQRQEAEKQELAKNLDAEEASLNERIAAMNAASIDIGNQIVAIQQREAEAARARAAQIQAQQAAAARGTSVPANIPDAPITVSAGGYVWPVPSSHYVSSRYGPRVYPFGGTDFHMGQDIAAPTGAPIVASRSGKIILQVYHPSYGNYVVVDHGDGVSTVYAHMSGFASSLGANVNAGDIIGFIGSTGDSTGPHLHFEVRINGQHTDPAAYIGC</sequence>
<keyword evidence="2" id="KW-0175">Coiled coil</keyword>
<dbReference type="InterPro" id="IPR057309">
    <property type="entry name" value="PcsB_CC"/>
</dbReference>
<dbReference type="InterPro" id="IPR011055">
    <property type="entry name" value="Dup_hybrid_motif"/>
</dbReference>
<dbReference type="PANTHER" id="PTHR21666">
    <property type="entry name" value="PEPTIDASE-RELATED"/>
    <property type="match status" value="1"/>
</dbReference>
<dbReference type="GO" id="GO:0016787">
    <property type="term" value="F:hydrolase activity"/>
    <property type="evidence" value="ECO:0007669"/>
    <property type="project" value="UniProtKB-KW"/>
</dbReference>
<feature type="domain" description="Peptidoglycan hydrolase PcsB coiled-coil" evidence="5">
    <location>
        <begin position="101"/>
        <end position="173"/>
    </location>
</feature>
<feature type="chain" id="PRO_5045341871" evidence="3">
    <location>
        <begin position="29"/>
        <end position="411"/>
    </location>
</feature>
<comment type="caution">
    <text evidence="6">The sequence shown here is derived from an EMBL/GenBank/DDBJ whole genome shotgun (WGS) entry which is preliminary data.</text>
</comment>
<dbReference type="Pfam" id="PF24568">
    <property type="entry name" value="CC_PcsB"/>
    <property type="match status" value="1"/>
</dbReference>
<evidence type="ECO:0000259" key="5">
    <source>
        <dbReference type="Pfam" id="PF24568"/>
    </source>
</evidence>
<feature type="coiled-coil region" evidence="2">
    <location>
        <begin position="161"/>
        <end position="259"/>
    </location>
</feature>
<accession>A0ABW9GXL3</accession>
<dbReference type="PANTHER" id="PTHR21666:SF270">
    <property type="entry name" value="MUREIN HYDROLASE ACTIVATOR ENVC"/>
    <property type="match status" value="1"/>
</dbReference>
<dbReference type="InterPro" id="IPR050570">
    <property type="entry name" value="Cell_wall_metabolism_enzyme"/>
</dbReference>
<dbReference type="CDD" id="cd12797">
    <property type="entry name" value="M23_peptidase"/>
    <property type="match status" value="1"/>
</dbReference>